<gene>
    <name evidence="2" type="ORF">HXX76_000077</name>
</gene>
<dbReference type="OrthoDB" id="532777at2759"/>
<evidence type="ECO:0000313" key="2">
    <source>
        <dbReference type="EMBL" id="KAG2445458.1"/>
    </source>
</evidence>
<organism evidence="2 3">
    <name type="scientific">Chlamydomonas incerta</name>
    <dbReference type="NCBI Taxonomy" id="51695"/>
    <lineage>
        <taxon>Eukaryota</taxon>
        <taxon>Viridiplantae</taxon>
        <taxon>Chlorophyta</taxon>
        <taxon>core chlorophytes</taxon>
        <taxon>Chlorophyceae</taxon>
        <taxon>CS clade</taxon>
        <taxon>Chlamydomonadales</taxon>
        <taxon>Chlamydomonadaceae</taxon>
        <taxon>Chlamydomonas</taxon>
    </lineage>
</organism>
<keyword evidence="1" id="KW-1133">Transmembrane helix</keyword>
<dbReference type="EMBL" id="JAEHOC010000001">
    <property type="protein sequence ID" value="KAG2445458.1"/>
    <property type="molecule type" value="Genomic_DNA"/>
</dbReference>
<accession>A0A835WDN8</accession>
<name>A0A835WDN8_CHLIN</name>
<protein>
    <submittedName>
        <fullName evidence="2">Uncharacterized protein</fullName>
    </submittedName>
</protein>
<keyword evidence="1" id="KW-0472">Membrane</keyword>
<feature type="transmembrane region" description="Helical" evidence="1">
    <location>
        <begin position="31"/>
        <end position="52"/>
    </location>
</feature>
<evidence type="ECO:0000313" key="3">
    <source>
        <dbReference type="Proteomes" id="UP000650467"/>
    </source>
</evidence>
<evidence type="ECO:0000256" key="1">
    <source>
        <dbReference type="SAM" id="Phobius"/>
    </source>
</evidence>
<proteinExistence type="predicted"/>
<dbReference type="AlphaFoldDB" id="A0A835WDN8"/>
<keyword evidence="3" id="KW-1185">Reference proteome</keyword>
<comment type="caution">
    <text evidence="2">The sequence shown here is derived from an EMBL/GenBank/DDBJ whole genome shotgun (WGS) entry which is preliminary data.</text>
</comment>
<sequence>MHVLLDAENASPVTRSQFGRLYRRLIALNPFFSAMFVNGGLIGTLYAAITLAGHRAALKKAKDAAAAGAKKKVETKKDK</sequence>
<dbReference type="Proteomes" id="UP000650467">
    <property type="component" value="Unassembled WGS sequence"/>
</dbReference>
<reference evidence="2" key="1">
    <citation type="journal article" date="2020" name="bioRxiv">
        <title>Comparative genomics of Chlamydomonas.</title>
        <authorList>
            <person name="Craig R.J."/>
            <person name="Hasan A.R."/>
            <person name="Ness R.W."/>
            <person name="Keightley P.D."/>
        </authorList>
    </citation>
    <scope>NUCLEOTIDE SEQUENCE</scope>
    <source>
        <strain evidence="2">SAG 7.73</strain>
    </source>
</reference>
<keyword evidence="1" id="KW-0812">Transmembrane</keyword>